<dbReference type="InterPro" id="IPR031493">
    <property type="entry name" value="Zinc_ribbon_15"/>
</dbReference>
<name>A0A7X2N014_9CLOT</name>
<keyword evidence="1" id="KW-0472">Membrane</keyword>
<dbReference type="RefSeq" id="WP_154532114.1">
    <property type="nucleotide sequence ID" value="NZ_JAQXTV010000071.1"/>
</dbReference>
<dbReference type="Pfam" id="PF17032">
    <property type="entry name" value="Zn_ribbon_15"/>
    <property type="match status" value="1"/>
</dbReference>
<accession>A0A7X2N014</accession>
<protein>
    <submittedName>
        <fullName evidence="3">Zinc ribbon domain-containing protein</fullName>
    </submittedName>
</protein>
<reference evidence="3 4" key="1">
    <citation type="submission" date="2019-08" db="EMBL/GenBank/DDBJ databases">
        <title>In-depth cultivation of the pig gut microbiome towards novel bacterial diversity and tailored functional studies.</title>
        <authorList>
            <person name="Wylensek D."/>
            <person name="Hitch T.C.A."/>
            <person name="Clavel T."/>
        </authorList>
    </citation>
    <scope>NUCLEOTIDE SEQUENCE [LARGE SCALE GENOMIC DNA]</scope>
    <source>
        <strain evidence="3 4">WCA-383-APC-5B</strain>
    </source>
</reference>
<proteinExistence type="predicted"/>
<keyword evidence="1" id="KW-0812">Transmembrane</keyword>
<gene>
    <name evidence="3" type="ORF">FYJ33_12640</name>
</gene>
<dbReference type="AlphaFoldDB" id="A0A7X2N014"/>
<feature type="domain" description="Zinc-ribbon 15" evidence="2">
    <location>
        <begin position="20"/>
        <end position="118"/>
    </location>
</feature>
<evidence type="ECO:0000313" key="4">
    <source>
        <dbReference type="Proteomes" id="UP000460287"/>
    </source>
</evidence>
<keyword evidence="4" id="KW-1185">Reference proteome</keyword>
<dbReference type="Proteomes" id="UP000460287">
    <property type="component" value="Unassembled WGS sequence"/>
</dbReference>
<feature type="transmembrane region" description="Helical" evidence="1">
    <location>
        <begin position="33"/>
        <end position="50"/>
    </location>
</feature>
<comment type="caution">
    <text evidence="3">The sequence shown here is derived from an EMBL/GenBank/DDBJ whole genome shotgun (WGS) entry which is preliminary data.</text>
</comment>
<sequence>MFFIMGISDKEVKLNFDQLVICKCCGKYGHVEVFMRYTYFMFFFIPLFKWNKRYYVRMNCCNSISEISSDIGKGIENGTITSINPDILRFEGKGYSAKRCNNCGFTTFEDFDYCPKCGSKL</sequence>
<evidence type="ECO:0000313" key="3">
    <source>
        <dbReference type="EMBL" id="MSR92218.1"/>
    </source>
</evidence>
<organism evidence="3 4">
    <name type="scientific">Inconstantimicrobium porci</name>
    <dbReference type="NCBI Taxonomy" id="2652291"/>
    <lineage>
        <taxon>Bacteria</taxon>
        <taxon>Bacillati</taxon>
        <taxon>Bacillota</taxon>
        <taxon>Clostridia</taxon>
        <taxon>Eubacteriales</taxon>
        <taxon>Clostridiaceae</taxon>
        <taxon>Inconstantimicrobium</taxon>
    </lineage>
</organism>
<dbReference type="Gene3D" id="2.20.20.30">
    <property type="entry name" value="reverse gyrase domain"/>
    <property type="match status" value="1"/>
</dbReference>
<evidence type="ECO:0000256" key="1">
    <source>
        <dbReference type="SAM" id="Phobius"/>
    </source>
</evidence>
<evidence type="ECO:0000259" key="2">
    <source>
        <dbReference type="Pfam" id="PF17032"/>
    </source>
</evidence>
<dbReference type="EMBL" id="VULX01000025">
    <property type="protein sequence ID" value="MSR92218.1"/>
    <property type="molecule type" value="Genomic_DNA"/>
</dbReference>
<keyword evidence="1" id="KW-1133">Transmembrane helix</keyword>